<dbReference type="Proteomes" id="UP000821866">
    <property type="component" value="Chromosome 9"/>
</dbReference>
<keyword evidence="8" id="KW-0472">Membrane</keyword>
<dbReference type="PANTHER" id="PTHR11733:SF241">
    <property type="entry name" value="GH26575P-RELATED"/>
    <property type="match status" value="1"/>
</dbReference>
<evidence type="ECO:0000256" key="1">
    <source>
        <dbReference type="ARBA" id="ARBA00001947"/>
    </source>
</evidence>
<evidence type="ECO:0008006" key="13">
    <source>
        <dbReference type="Google" id="ProtNLM"/>
    </source>
</evidence>
<sequence length="715" mass="81111">MIVLTMCRRVLRKVVRLTFISEHLRRHRGLQNNGVRPPAGLPRRQTTLMMTVLIAYAATCALLALAHQLHSRRGLAIYLPMFRFTTTDANVFNDSSLDQDVPDGCDEKEVSRVTRLLTSSLNMTVDPCKDFHSYVCSGFKGIVQTSLLDDMETNVTTSISSFFHHITRGVERSSLPEALKKAVEFYASCVKPVHTNGRTHALASFFKEQDFSFHTKIIGFLETTLELQLRLGLQIFFTLVMDPYPRFQETARYVYLRSSRIFEEWKRARKVLLRSGSYARYASAVILATGFDEKGTSDLIRRVWYVESKLMSRSIKPKSVLNGKKLVAKWKELLHQYSRGALMGTYQLSLQSRPSVFFHQMMFKANDAEQSLYLTWEVARHLVSASGFAELGSNSDRRAYCFDTTYAFYGPAISAALLFPFVNNSRLEQVRRMVRTLASEVYESIEDSDWVLPETKAKLATKLRLVTWKLGYDRNLGNWSGLSHYYENYPIASGIFLTDFVNTNAAHVLKFFELKRHLRELDFSFKSDVVGAFYEGPNVLVIPAASMLSPLFNYGASPAINYGFLGSVIMQNLMRAFGHNNMLTDGFGSPISWFPEERADFEDRYQCDRTSEVRDSEVDPLAGVSVGAQAFFRAYKRASAARGNRSCALPGLEGLTSDQVFFVSRCLLRCQDVQDTTDGIHLEDHTCNLMAKHSAEFANAFNCPIDHSNVLCDVW</sequence>
<evidence type="ECO:0000259" key="9">
    <source>
        <dbReference type="Pfam" id="PF01431"/>
    </source>
</evidence>
<reference evidence="11" key="1">
    <citation type="journal article" date="2020" name="Cell">
        <title>Large-Scale Comparative Analyses of Tick Genomes Elucidate Their Genetic Diversity and Vector Capacities.</title>
        <authorList>
            <consortium name="Tick Genome and Microbiome Consortium (TIGMIC)"/>
            <person name="Jia N."/>
            <person name="Wang J."/>
            <person name="Shi W."/>
            <person name="Du L."/>
            <person name="Sun Y."/>
            <person name="Zhan W."/>
            <person name="Jiang J.F."/>
            <person name="Wang Q."/>
            <person name="Zhang B."/>
            <person name="Ji P."/>
            <person name="Bell-Sakyi L."/>
            <person name="Cui X.M."/>
            <person name="Yuan T.T."/>
            <person name="Jiang B.G."/>
            <person name="Yang W.F."/>
            <person name="Lam T.T."/>
            <person name="Chang Q.C."/>
            <person name="Ding S.J."/>
            <person name="Wang X.J."/>
            <person name="Zhu J.G."/>
            <person name="Ruan X.D."/>
            <person name="Zhao L."/>
            <person name="Wei J.T."/>
            <person name="Ye R.Z."/>
            <person name="Que T.C."/>
            <person name="Du C.H."/>
            <person name="Zhou Y.H."/>
            <person name="Cheng J.X."/>
            <person name="Dai P.F."/>
            <person name="Guo W.B."/>
            <person name="Han X.H."/>
            <person name="Huang E.J."/>
            <person name="Li L.F."/>
            <person name="Wei W."/>
            <person name="Gao Y.C."/>
            <person name="Liu J.Z."/>
            <person name="Shao H.Z."/>
            <person name="Wang X."/>
            <person name="Wang C.C."/>
            <person name="Yang T.C."/>
            <person name="Huo Q.B."/>
            <person name="Li W."/>
            <person name="Chen H.Y."/>
            <person name="Chen S.E."/>
            <person name="Zhou L.G."/>
            <person name="Ni X.B."/>
            <person name="Tian J.H."/>
            <person name="Sheng Y."/>
            <person name="Liu T."/>
            <person name="Pan Y.S."/>
            <person name="Xia L.Y."/>
            <person name="Li J."/>
            <person name="Zhao F."/>
            <person name="Cao W.C."/>
        </authorList>
    </citation>
    <scope>NUCLEOTIDE SEQUENCE</scope>
    <source>
        <strain evidence="11">Rmic-2018</strain>
    </source>
</reference>
<dbReference type="VEuPathDB" id="VectorBase:LOC119178545"/>
<accession>A0A9J6D5W8</accession>
<comment type="cofactor">
    <cofactor evidence="1">
        <name>Zn(2+)</name>
        <dbReference type="ChEBI" id="CHEBI:29105"/>
    </cofactor>
</comment>
<dbReference type="EMBL" id="JABSTU010000011">
    <property type="protein sequence ID" value="KAH8009484.1"/>
    <property type="molecule type" value="Genomic_DNA"/>
</dbReference>
<protein>
    <recommendedName>
        <fullName evidence="13">M13 family peptidase</fullName>
    </recommendedName>
</protein>
<dbReference type="Gene3D" id="1.10.1380.10">
    <property type="entry name" value="Neutral endopeptidase , domain2"/>
    <property type="match status" value="1"/>
</dbReference>
<feature type="domain" description="Peptidase M13 N-terminal" evidence="10">
    <location>
        <begin position="127"/>
        <end position="472"/>
    </location>
</feature>
<gene>
    <name evidence="11" type="ORF">HPB51_018004</name>
</gene>
<dbReference type="PANTHER" id="PTHR11733">
    <property type="entry name" value="ZINC METALLOPROTEASE FAMILY M13 NEPRILYSIN-RELATED"/>
    <property type="match status" value="1"/>
</dbReference>
<dbReference type="GO" id="GO:0004222">
    <property type="term" value="F:metalloendopeptidase activity"/>
    <property type="evidence" value="ECO:0007669"/>
    <property type="project" value="InterPro"/>
</dbReference>
<keyword evidence="8" id="KW-0812">Transmembrane</keyword>
<keyword evidence="3" id="KW-0645">Protease</keyword>
<dbReference type="InterPro" id="IPR024079">
    <property type="entry name" value="MetalloPept_cat_dom_sf"/>
</dbReference>
<evidence type="ECO:0000256" key="4">
    <source>
        <dbReference type="ARBA" id="ARBA00022723"/>
    </source>
</evidence>
<evidence type="ECO:0000259" key="10">
    <source>
        <dbReference type="Pfam" id="PF05649"/>
    </source>
</evidence>
<dbReference type="Pfam" id="PF05649">
    <property type="entry name" value="Peptidase_M13_N"/>
    <property type="match status" value="1"/>
</dbReference>
<evidence type="ECO:0000256" key="6">
    <source>
        <dbReference type="ARBA" id="ARBA00022833"/>
    </source>
</evidence>
<comment type="similarity">
    <text evidence="2">Belongs to the peptidase M13 family.</text>
</comment>
<keyword evidence="8" id="KW-1133">Transmembrane helix</keyword>
<dbReference type="Pfam" id="PF01431">
    <property type="entry name" value="Peptidase_M13"/>
    <property type="match status" value="1"/>
</dbReference>
<keyword evidence="12" id="KW-1185">Reference proteome</keyword>
<dbReference type="PROSITE" id="PS51885">
    <property type="entry name" value="NEPRILYSIN"/>
    <property type="match status" value="1"/>
</dbReference>
<dbReference type="InterPro" id="IPR018497">
    <property type="entry name" value="Peptidase_M13_C"/>
</dbReference>
<dbReference type="GO" id="GO:0005886">
    <property type="term" value="C:plasma membrane"/>
    <property type="evidence" value="ECO:0007669"/>
    <property type="project" value="TreeGrafter"/>
</dbReference>
<dbReference type="Gene3D" id="3.40.390.10">
    <property type="entry name" value="Collagenase (Catalytic Domain)"/>
    <property type="match status" value="1"/>
</dbReference>
<comment type="caution">
    <text evidence="11">The sequence shown here is derived from an EMBL/GenBank/DDBJ whole genome shotgun (WGS) entry which is preliminary data.</text>
</comment>
<dbReference type="InterPro" id="IPR042089">
    <property type="entry name" value="Peptidase_M13_dom_2"/>
</dbReference>
<evidence type="ECO:0000313" key="12">
    <source>
        <dbReference type="Proteomes" id="UP000821866"/>
    </source>
</evidence>
<dbReference type="InterPro" id="IPR000718">
    <property type="entry name" value="Peptidase_M13"/>
</dbReference>
<organism evidence="11 12">
    <name type="scientific">Rhipicephalus microplus</name>
    <name type="common">Cattle tick</name>
    <name type="synonym">Boophilus microplus</name>
    <dbReference type="NCBI Taxonomy" id="6941"/>
    <lineage>
        <taxon>Eukaryota</taxon>
        <taxon>Metazoa</taxon>
        <taxon>Ecdysozoa</taxon>
        <taxon>Arthropoda</taxon>
        <taxon>Chelicerata</taxon>
        <taxon>Arachnida</taxon>
        <taxon>Acari</taxon>
        <taxon>Parasitiformes</taxon>
        <taxon>Ixodida</taxon>
        <taxon>Ixodoidea</taxon>
        <taxon>Ixodidae</taxon>
        <taxon>Rhipicephalinae</taxon>
        <taxon>Rhipicephalus</taxon>
        <taxon>Boophilus</taxon>
    </lineage>
</organism>
<evidence type="ECO:0000256" key="3">
    <source>
        <dbReference type="ARBA" id="ARBA00022670"/>
    </source>
</evidence>
<dbReference type="AlphaFoldDB" id="A0A9J6D5W8"/>
<dbReference type="SUPFAM" id="SSF55486">
    <property type="entry name" value="Metalloproteases ('zincins'), catalytic domain"/>
    <property type="match status" value="1"/>
</dbReference>
<evidence type="ECO:0000256" key="5">
    <source>
        <dbReference type="ARBA" id="ARBA00022801"/>
    </source>
</evidence>
<evidence type="ECO:0000256" key="7">
    <source>
        <dbReference type="ARBA" id="ARBA00023049"/>
    </source>
</evidence>
<evidence type="ECO:0000313" key="11">
    <source>
        <dbReference type="EMBL" id="KAH8009484.1"/>
    </source>
</evidence>
<dbReference type="GO" id="GO:0016485">
    <property type="term" value="P:protein processing"/>
    <property type="evidence" value="ECO:0007669"/>
    <property type="project" value="TreeGrafter"/>
</dbReference>
<evidence type="ECO:0000256" key="2">
    <source>
        <dbReference type="ARBA" id="ARBA00007357"/>
    </source>
</evidence>
<keyword evidence="7" id="KW-0482">Metalloprotease</keyword>
<dbReference type="GO" id="GO:0046872">
    <property type="term" value="F:metal ion binding"/>
    <property type="evidence" value="ECO:0007669"/>
    <property type="project" value="UniProtKB-KW"/>
</dbReference>
<evidence type="ECO:0000256" key="8">
    <source>
        <dbReference type="SAM" id="Phobius"/>
    </source>
</evidence>
<keyword evidence="5" id="KW-0378">Hydrolase</keyword>
<keyword evidence="4" id="KW-0479">Metal-binding</keyword>
<proteinExistence type="inferred from homology"/>
<reference evidence="11" key="2">
    <citation type="submission" date="2021-09" db="EMBL/GenBank/DDBJ databases">
        <authorList>
            <person name="Jia N."/>
            <person name="Wang J."/>
            <person name="Shi W."/>
            <person name="Du L."/>
            <person name="Sun Y."/>
            <person name="Zhan W."/>
            <person name="Jiang J."/>
            <person name="Wang Q."/>
            <person name="Zhang B."/>
            <person name="Ji P."/>
            <person name="Sakyi L.B."/>
            <person name="Cui X."/>
            <person name="Yuan T."/>
            <person name="Jiang B."/>
            <person name="Yang W."/>
            <person name="Lam T.T.-Y."/>
            <person name="Chang Q."/>
            <person name="Ding S."/>
            <person name="Wang X."/>
            <person name="Zhu J."/>
            <person name="Ruan X."/>
            <person name="Zhao L."/>
            <person name="Wei J."/>
            <person name="Que T."/>
            <person name="Du C."/>
            <person name="Cheng J."/>
            <person name="Dai P."/>
            <person name="Han X."/>
            <person name="Huang E."/>
            <person name="Gao Y."/>
            <person name="Liu J."/>
            <person name="Shao H."/>
            <person name="Ye R."/>
            <person name="Li L."/>
            <person name="Wei W."/>
            <person name="Wang X."/>
            <person name="Wang C."/>
            <person name="Huo Q."/>
            <person name="Li W."/>
            <person name="Guo W."/>
            <person name="Chen H."/>
            <person name="Chen S."/>
            <person name="Zhou L."/>
            <person name="Zhou L."/>
            <person name="Ni X."/>
            <person name="Tian J."/>
            <person name="Zhou Y."/>
            <person name="Sheng Y."/>
            <person name="Liu T."/>
            <person name="Pan Y."/>
            <person name="Xia L."/>
            <person name="Li J."/>
            <person name="Zhao F."/>
            <person name="Cao W."/>
        </authorList>
    </citation>
    <scope>NUCLEOTIDE SEQUENCE</scope>
    <source>
        <strain evidence="11">Rmic-2018</strain>
        <tissue evidence="11">Larvae</tissue>
    </source>
</reference>
<feature type="domain" description="Peptidase M13 C-terminal" evidence="9">
    <location>
        <begin position="532"/>
        <end position="706"/>
    </location>
</feature>
<keyword evidence="6" id="KW-0862">Zinc</keyword>
<name>A0A9J6D5W8_RHIMP</name>
<feature type="transmembrane region" description="Helical" evidence="8">
    <location>
        <begin position="46"/>
        <end position="66"/>
    </location>
</feature>
<dbReference type="InterPro" id="IPR008753">
    <property type="entry name" value="Peptidase_M13_N"/>
</dbReference>